<evidence type="ECO:0000313" key="5">
    <source>
        <dbReference type="WBParaSite" id="ACOC_0000194101-mRNA-1"/>
    </source>
</evidence>
<dbReference type="PANTHER" id="PTHR22093">
    <property type="entry name" value="LEUKOCYTE RECEPTOR CLUSTER LRC MEMBER 1"/>
    <property type="match status" value="1"/>
</dbReference>
<dbReference type="EMBL" id="UYYA01000328">
    <property type="protein sequence ID" value="VDM53527.1"/>
    <property type="molecule type" value="Genomic_DNA"/>
</dbReference>
<dbReference type="STRING" id="334426.A0A0R3PDD9"/>
<accession>A0A0R3PDD9</accession>
<dbReference type="AlphaFoldDB" id="A0A0R3PDD9"/>
<dbReference type="Proteomes" id="UP000267027">
    <property type="component" value="Unassembled WGS sequence"/>
</dbReference>
<dbReference type="InterPro" id="IPR039875">
    <property type="entry name" value="LENG1-like"/>
</dbReference>
<dbReference type="OrthoDB" id="2159131at2759"/>
<name>A0A0R3PDD9_ANGCS</name>
<protein>
    <submittedName>
        <fullName evidence="5">Cir_N domain-containing protein</fullName>
    </submittedName>
</protein>
<evidence type="ECO:0000256" key="1">
    <source>
        <dbReference type="SAM" id="Coils"/>
    </source>
</evidence>
<evidence type="ECO:0000259" key="2">
    <source>
        <dbReference type="SMART" id="SM01083"/>
    </source>
</evidence>
<evidence type="ECO:0000313" key="3">
    <source>
        <dbReference type="EMBL" id="VDM53527.1"/>
    </source>
</evidence>
<reference evidence="3 4" key="2">
    <citation type="submission" date="2018-11" db="EMBL/GenBank/DDBJ databases">
        <authorList>
            <consortium name="Pathogen Informatics"/>
        </authorList>
    </citation>
    <scope>NUCLEOTIDE SEQUENCE [LARGE SCALE GENOMIC DNA]</scope>
    <source>
        <strain evidence="3 4">Costa Rica</strain>
    </source>
</reference>
<feature type="domain" description="CBF1-interacting co-repressor CIR N-terminal" evidence="2">
    <location>
        <begin position="8"/>
        <end position="44"/>
    </location>
</feature>
<dbReference type="PANTHER" id="PTHR22093:SF0">
    <property type="entry name" value="LEUKOCYTE RECEPTOR CLUSTER MEMBER 1"/>
    <property type="match status" value="1"/>
</dbReference>
<sequence>MNILPKKKWHVRTKENIARVRRDEKEAAEKEQQRLERAIAAENERRLEALRTQAAKRLESFLSVYLLLIAMEISDSASNTELELAERLNFGQGNKEYQEEKRKEQAELDSKMGIQKYFAEGTNELNKVQEWYTKIRRPLLKDEVEEKRERLKEISASESSSGETVFTQFKFHSFYGNA</sequence>
<keyword evidence="1" id="KW-0175">Coiled coil</keyword>
<keyword evidence="4" id="KW-1185">Reference proteome</keyword>
<dbReference type="WBParaSite" id="ACOC_0000194101-mRNA-1">
    <property type="protein sequence ID" value="ACOC_0000194101-mRNA-1"/>
    <property type="gene ID" value="ACOC_0000194101"/>
</dbReference>
<organism evidence="5">
    <name type="scientific">Angiostrongylus costaricensis</name>
    <name type="common">Nematode worm</name>
    <dbReference type="NCBI Taxonomy" id="334426"/>
    <lineage>
        <taxon>Eukaryota</taxon>
        <taxon>Metazoa</taxon>
        <taxon>Ecdysozoa</taxon>
        <taxon>Nematoda</taxon>
        <taxon>Chromadorea</taxon>
        <taxon>Rhabditida</taxon>
        <taxon>Rhabditina</taxon>
        <taxon>Rhabditomorpha</taxon>
        <taxon>Strongyloidea</taxon>
        <taxon>Metastrongylidae</taxon>
        <taxon>Angiostrongylus</taxon>
    </lineage>
</organism>
<dbReference type="InterPro" id="IPR019339">
    <property type="entry name" value="CIR_N_dom"/>
</dbReference>
<feature type="coiled-coil region" evidence="1">
    <location>
        <begin position="18"/>
        <end position="45"/>
    </location>
</feature>
<reference evidence="5" key="1">
    <citation type="submission" date="2017-02" db="UniProtKB">
        <authorList>
            <consortium name="WormBaseParasite"/>
        </authorList>
    </citation>
    <scope>IDENTIFICATION</scope>
</reference>
<dbReference type="OMA" id="MTAFTRK"/>
<dbReference type="SMART" id="SM01083">
    <property type="entry name" value="Cir_N"/>
    <property type="match status" value="1"/>
</dbReference>
<proteinExistence type="predicted"/>
<gene>
    <name evidence="3" type="ORF">ACOC_LOCUS1942</name>
</gene>
<evidence type="ECO:0000313" key="4">
    <source>
        <dbReference type="Proteomes" id="UP000267027"/>
    </source>
</evidence>